<gene>
    <name evidence="5" type="ORF">BK809_0002909</name>
</gene>
<dbReference type="InterPro" id="IPR056884">
    <property type="entry name" value="NPHP3-like_N"/>
</dbReference>
<dbReference type="Proteomes" id="UP000190776">
    <property type="component" value="Unassembled WGS sequence"/>
</dbReference>
<organism evidence="5 6">
    <name type="scientific">Diplodia seriata</name>
    <dbReference type="NCBI Taxonomy" id="420778"/>
    <lineage>
        <taxon>Eukaryota</taxon>
        <taxon>Fungi</taxon>
        <taxon>Dikarya</taxon>
        <taxon>Ascomycota</taxon>
        <taxon>Pezizomycotina</taxon>
        <taxon>Dothideomycetes</taxon>
        <taxon>Dothideomycetes incertae sedis</taxon>
        <taxon>Botryosphaeriales</taxon>
        <taxon>Botryosphaeriaceae</taxon>
        <taxon>Diplodia</taxon>
    </lineage>
</organism>
<evidence type="ECO:0000256" key="2">
    <source>
        <dbReference type="PROSITE-ProRule" id="PRU00023"/>
    </source>
</evidence>
<dbReference type="PANTHER" id="PTHR10039">
    <property type="entry name" value="AMELOGENIN"/>
    <property type="match status" value="1"/>
</dbReference>
<evidence type="ECO:0000313" key="6">
    <source>
        <dbReference type="Proteomes" id="UP000190776"/>
    </source>
</evidence>
<feature type="region of interest" description="Disordered" evidence="3">
    <location>
        <begin position="1025"/>
        <end position="1049"/>
    </location>
</feature>
<dbReference type="SUPFAM" id="SSF52540">
    <property type="entry name" value="P-loop containing nucleoside triphosphate hydrolases"/>
    <property type="match status" value="1"/>
</dbReference>
<feature type="domain" description="Nephrocystin 3-like N-terminal" evidence="4">
    <location>
        <begin position="136"/>
        <end position="301"/>
    </location>
</feature>
<accession>A0A1S8BKT8</accession>
<dbReference type="STRING" id="420778.A0A1S8BKT8"/>
<dbReference type="Gene3D" id="3.40.50.300">
    <property type="entry name" value="P-loop containing nucleotide triphosphate hydrolases"/>
    <property type="match status" value="1"/>
</dbReference>
<name>A0A1S8BKT8_9PEZI</name>
<protein>
    <submittedName>
        <fullName evidence="5">Inversin-B</fullName>
    </submittedName>
</protein>
<feature type="repeat" description="ANK" evidence="2">
    <location>
        <begin position="859"/>
        <end position="891"/>
    </location>
</feature>
<evidence type="ECO:0000256" key="1">
    <source>
        <dbReference type="ARBA" id="ARBA00022737"/>
    </source>
</evidence>
<dbReference type="SMART" id="SM00248">
    <property type="entry name" value="ANK"/>
    <property type="match status" value="4"/>
</dbReference>
<evidence type="ECO:0000259" key="4">
    <source>
        <dbReference type="Pfam" id="PF24883"/>
    </source>
</evidence>
<dbReference type="PANTHER" id="PTHR10039:SF5">
    <property type="entry name" value="NACHT DOMAIN-CONTAINING PROTEIN"/>
    <property type="match status" value="1"/>
</dbReference>
<dbReference type="InterPro" id="IPR027417">
    <property type="entry name" value="P-loop_NTPase"/>
</dbReference>
<evidence type="ECO:0000256" key="3">
    <source>
        <dbReference type="SAM" id="MobiDB-lite"/>
    </source>
</evidence>
<dbReference type="AlphaFoldDB" id="A0A1S8BKT8"/>
<proteinExistence type="predicted"/>
<evidence type="ECO:0000313" key="5">
    <source>
        <dbReference type="EMBL" id="OMP88152.1"/>
    </source>
</evidence>
<dbReference type="OrthoDB" id="1577640at2759"/>
<dbReference type="EMBL" id="MSZU01000075">
    <property type="protein sequence ID" value="OMP88152.1"/>
    <property type="molecule type" value="Genomic_DNA"/>
</dbReference>
<dbReference type="InterPro" id="IPR036770">
    <property type="entry name" value="Ankyrin_rpt-contain_sf"/>
</dbReference>
<reference evidence="5 6" key="1">
    <citation type="submission" date="2017-01" db="EMBL/GenBank/DDBJ databases">
        <title>Draft genome sequence of Diplodia seriata F98.1, a fungal species involved in grapevine trunk diseases.</title>
        <authorList>
            <person name="Robert-Siegwald G."/>
            <person name="Vallet J."/>
            <person name="Abou-Mansour E."/>
            <person name="Xu J."/>
            <person name="Rey P."/>
            <person name="Bertsch C."/>
            <person name="Rego C."/>
            <person name="Larignon P."/>
            <person name="Fontaine F."/>
            <person name="Lebrun M.-H."/>
        </authorList>
    </citation>
    <scope>NUCLEOTIDE SEQUENCE [LARGE SCALE GENOMIC DNA]</scope>
    <source>
        <strain evidence="5 6">F98.1</strain>
    </source>
</reference>
<dbReference type="Pfam" id="PF24883">
    <property type="entry name" value="NPHP3_N"/>
    <property type="match status" value="1"/>
</dbReference>
<comment type="caution">
    <text evidence="5">The sequence shown here is derived from an EMBL/GenBank/DDBJ whole genome shotgun (WGS) entry which is preliminary data.</text>
</comment>
<dbReference type="Gene3D" id="1.25.40.20">
    <property type="entry name" value="Ankyrin repeat-containing domain"/>
    <property type="match status" value="2"/>
</dbReference>
<dbReference type="PROSITE" id="PS50088">
    <property type="entry name" value="ANK_REPEAT"/>
    <property type="match status" value="1"/>
</dbReference>
<sequence length="1049" mass="117526">MDKVTLYDLRVVSTLCNGYSATRSHVRALVTKAWPQLPEHTINIHTLDFDPEFPDLTPGIPQLMIATLSLENPPSTLLPPSDTSVTVTDKTGKLYDLQLTLKPDVVTLTEKQKACLQQLSFPHQNYREADIELAEGSCDWIIHHDSFRAWPEAPRKLLWVCGPSGAGKSTVMKRITQHLRSEDDRLVLSYFFDGRPSFIHNSREGCYRHLLAQMLPHESRYTTELERMCKRLSDAQVVKDSSNSMADFLRVHYFGSLPSIAKRIPVTLVIDGLEEAGAMDMVKDFLATTHGSKLDVRLCISCYDPGRWASNDDARVDVELHNRDDIRNLVYQRMRRFGEQEEQEEMKLEQRIEKKAAGSLQWARVVADEMARLKRAGLEPPALEKRLENIPDDLPQLYQVLMEDVDAEENSIVQQLFQWLCFAKRPLSTAELQDSCDPLGRILDAPYRIEESSRGLIEVKKRCEQPPDDALEQKKIQFVHHSIPYYLLDGGLSHLSGVDLKSTGIKAHRQILGMCLGYLTKQDVLEEKQERSKAAEVLLKIDASLTSGDSLTSDDILRVSEDIKTVARVWSLELQGNHNLSTISDLSPSKATSHIRETFSWLAKTIARQTRERFPFADYLVSSLDYHLRELDDAGVPLPNLVDYSFWSPEVSPFKTWRYLSIALHPHNKLASVFDTSYPISRPTDATTPLHYIAEHSFFSSIQPALASFSPAHLSLHDATGHTPLTAAIMTRNFTLATALVVNPKINPNIPDATPTRHTPLIHAIRLLLSTRHVDDDAHANGMDASKTLLTTLLANPLTDPSLRDADNRTPLSHAAQTRSLSAFTAILDTVIAAGAAATHNPTDGDGDIAKTINEQDAVGRTPLSYAAEAASAGVVKKLLSLSARTDLHDARGMTALDYAVRTEGNRWGVGRVVGLLLGAQAIRNSGVAPIEPKAVLEWAVEGGRVEVVRSVLDEEMSRGLYLDDRLLERVREMAGAKNEGDQQSRRVYEDWSGEDGARQWLRGYLPEVERKAGNMNEIKRMMEERRRKKLKEEQLEKAKAGERVSSKL</sequence>
<keyword evidence="2" id="KW-0040">ANK repeat</keyword>
<keyword evidence="1" id="KW-0677">Repeat</keyword>
<dbReference type="SUPFAM" id="SSF48403">
    <property type="entry name" value="Ankyrin repeat"/>
    <property type="match status" value="1"/>
</dbReference>
<dbReference type="InterPro" id="IPR002110">
    <property type="entry name" value="Ankyrin_rpt"/>
</dbReference>